<accession>A0ABW6WUJ9</accession>
<keyword evidence="3" id="KW-1185">Reference proteome</keyword>
<gene>
    <name evidence="2" type="ORF">ACFY35_43015</name>
</gene>
<evidence type="ECO:0000259" key="1">
    <source>
        <dbReference type="Pfam" id="PF01370"/>
    </source>
</evidence>
<dbReference type="PANTHER" id="PTHR43245:SF13">
    <property type="entry name" value="UDP-D-APIOSE_UDP-D-XYLOSE SYNTHASE 2"/>
    <property type="match status" value="1"/>
</dbReference>
<sequence>MKLLILGGSGFVGRAIAGEAVARGDDVTVFNRGLRGAPVGVRLLTGDRLAPDGLAALQIDQSWDAVVDTWSAGAGAVGRTARLLRGRARHYTYVSSRSVYQWGTPAPLTEQAPLANPRDQGYAGDKVRGELAAASFEGPLLLARAGLILGPLEDVGRLPWWLNRLARGGPTLAPGPRILPLQYIDARDLAIFLLDAAAAGLTGPYNVVSEPGHTTMGELLDIANEVTGRRASLRWTDPSVIEAYGIQPWTQLPIWLPPGPDHDFLHRGDVSKALAAGLRCRPVYDTVADTWSWLRSVGGDAPRRTDRGDLGVDPALEAKVLGEQ</sequence>
<dbReference type="InterPro" id="IPR050177">
    <property type="entry name" value="Lipid_A_modif_metabolic_enz"/>
</dbReference>
<dbReference type="PANTHER" id="PTHR43245">
    <property type="entry name" value="BIFUNCTIONAL POLYMYXIN RESISTANCE PROTEIN ARNA"/>
    <property type="match status" value="1"/>
</dbReference>
<evidence type="ECO:0000313" key="2">
    <source>
        <dbReference type="EMBL" id="MFF5296249.1"/>
    </source>
</evidence>
<dbReference type="RefSeq" id="WP_020517024.1">
    <property type="nucleotide sequence ID" value="NZ_JBIAZU010000008.1"/>
</dbReference>
<proteinExistence type="predicted"/>
<dbReference type="Pfam" id="PF01370">
    <property type="entry name" value="Epimerase"/>
    <property type="match status" value="1"/>
</dbReference>
<organism evidence="2 3">
    <name type="scientific">Paractinoplanes globisporus</name>
    <dbReference type="NCBI Taxonomy" id="113565"/>
    <lineage>
        <taxon>Bacteria</taxon>
        <taxon>Bacillati</taxon>
        <taxon>Actinomycetota</taxon>
        <taxon>Actinomycetes</taxon>
        <taxon>Micromonosporales</taxon>
        <taxon>Micromonosporaceae</taxon>
        <taxon>Paractinoplanes</taxon>
    </lineage>
</organism>
<evidence type="ECO:0000313" key="3">
    <source>
        <dbReference type="Proteomes" id="UP001602245"/>
    </source>
</evidence>
<name>A0ABW6WUJ9_9ACTN</name>
<dbReference type="EMBL" id="JBIAZU010000008">
    <property type="protein sequence ID" value="MFF5296249.1"/>
    <property type="molecule type" value="Genomic_DNA"/>
</dbReference>
<reference evidence="2 3" key="1">
    <citation type="submission" date="2024-10" db="EMBL/GenBank/DDBJ databases">
        <title>The Natural Products Discovery Center: Release of the First 8490 Sequenced Strains for Exploring Actinobacteria Biosynthetic Diversity.</title>
        <authorList>
            <person name="Kalkreuter E."/>
            <person name="Kautsar S.A."/>
            <person name="Yang D."/>
            <person name="Bader C.D."/>
            <person name="Teijaro C.N."/>
            <person name="Fluegel L."/>
            <person name="Davis C.M."/>
            <person name="Simpson J.R."/>
            <person name="Lauterbach L."/>
            <person name="Steele A.D."/>
            <person name="Gui C."/>
            <person name="Meng S."/>
            <person name="Li G."/>
            <person name="Viehrig K."/>
            <person name="Ye F."/>
            <person name="Su P."/>
            <person name="Kiefer A.F."/>
            <person name="Nichols A."/>
            <person name="Cepeda A.J."/>
            <person name="Yan W."/>
            <person name="Fan B."/>
            <person name="Jiang Y."/>
            <person name="Adhikari A."/>
            <person name="Zheng C.-J."/>
            <person name="Schuster L."/>
            <person name="Cowan T.M."/>
            <person name="Smanski M.J."/>
            <person name="Chevrette M.G."/>
            <person name="De Carvalho L.P.S."/>
            <person name="Shen B."/>
        </authorList>
    </citation>
    <scope>NUCLEOTIDE SEQUENCE [LARGE SCALE GENOMIC DNA]</scope>
    <source>
        <strain evidence="2 3">NPDC000087</strain>
    </source>
</reference>
<dbReference type="InterPro" id="IPR036291">
    <property type="entry name" value="NAD(P)-bd_dom_sf"/>
</dbReference>
<dbReference type="Proteomes" id="UP001602245">
    <property type="component" value="Unassembled WGS sequence"/>
</dbReference>
<protein>
    <submittedName>
        <fullName evidence="2">NAD-dependent epimerase/dehydratase family protein</fullName>
    </submittedName>
</protein>
<dbReference type="SUPFAM" id="SSF51735">
    <property type="entry name" value="NAD(P)-binding Rossmann-fold domains"/>
    <property type="match status" value="1"/>
</dbReference>
<dbReference type="Gene3D" id="3.40.50.720">
    <property type="entry name" value="NAD(P)-binding Rossmann-like Domain"/>
    <property type="match status" value="1"/>
</dbReference>
<feature type="domain" description="NAD-dependent epimerase/dehydratase" evidence="1">
    <location>
        <begin position="4"/>
        <end position="199"/>
    </location>
</feature>
<comment type="caution">
    <text evidence="2">The sequence shown here is derived from an EMBL/GenBank/DDBJ whole genome shotgun (WGS) entry which is preliminary data.</text>
</comment>
<dbReference type="InterPro" id="IPR001509">
    <property type="entry name" value="Epimerase_deHydtase"/>
</dbReference>